<name>A0ABD2CSC5_VESMC</name>
<dbReference type="AlphaFoldDB" id="A0ABD2CSC5"/>
<protein>
    <submittedName>
        <fullName evidence="1">Uncharacterized protein</fullName>
    </submittedName>
</protein>
<organism evidence="1 2">
    <name type="scientific">Vespula maculifrons</name>
    <name type="common">Eastern yellow jacket</name>
    <name type="synonym">Wasp</name>
    <dbReference type="NCBI Taxonomy" id="7453"/>
    <lineage>
        <taxon>Eukaryota</taxon>
        <taxon>Metazoa</taxon>
        <taxon>Ecdysozoa</taxon>
        <taxon>Arthropoda</taxon>
        <taxon>Hexapoda</taxon>
        <taxon>Insecta</taxon>
        <taxon>Pterygota</taxon>
        <taxon>Neoptera</taxon>
        <taxon>Endopterygota</taxon>
        <taxon>Hymenoptera</taxon>
        <taxon>Apocrita</taxon>
        <taxon>Aculeata</taxon>
        <taxon>Vespoidea</taxon>
        <taxon>Vespidae</taxon>
        <taxon>Vespinae</taxon>
        <taxon>Vespula</taxon>
    </lineage>
</organism>
<dbReference type="EMBL" id="JAYRBN010000034">
    <property type="protein sequence ID" value="KAL2748031.1"/>
    <property type="molecule type" value="Genomic_DNA"/>
</dbReference>
<evidence type="ECO:0000313" key="1">
    <source>
        <dbReference type="EMBL" id="KAL2748031.1"/>
    </source>
</evidence>
<accession>A0ABD2CSC5</accession>
<reference evidence="1 2" key="1">
    <citation type="journal article" date="2024" name="Ann. Entomol. Soc. Am.">
        <title>Genomic analyses of the southern and eastern yellowjacket wasps (Hymenoptera: Vespidae) reveal evolutionary signatures of social life.</title>
        <authorList>
            <person name="Catto M.A."/>
            <person name="Caine P.B."/>
            <person name="Orr S.E."/>
            <person name="Hunt B.G."/>
            <person name="Goodisman M.A.D."/>
        </authorList>
    </citation>
    <scope>NUCLEOTIDE SEQUENCE [LARGE SCALE GENOMIC DNA]</scope>
    <source>
        <strain evidence="1">232</strain>
        <tissue evidence="1">Head and thorax</tissue>
    </source>
</reference>
<evidence type="ECO:0000313" key="2">
    <source>
        <dbReference type="Proteomes" id="UP001607303"/>
    </source>
</evidence>
<sequence length="66" mass="8062">MASYYDNEHNVFHHDDHIYHLFQDFYGPNYDYGFHVLDFVDPNHMVVYVVYCTMDLQLVKYVNSHK</sequence>
<gene>
    <name evidence="1" type="ORF">V1477_003926</name>
</gene>
<comment type="caution">
    <text evidence="1">The sequence shown here is derived from an EMBL/GenBank/DDBJ whole genome shotgun (WGS) entry which is preliminary data.</text>
</comment>
<dbReference type="Proteomes" id="UP001607303">
    <property type="component" value="Unassembled WGS sequence"/>
</dbReference>
<keyword evidence="2" id="KW-1185">Reference proteome</keyword>
<proteinExistence type="predicted"/>